<dbReference type="EMBL" id="AGAZ01000058">
    <property type="protein sequence ID" value="EGZ45492.1"/>
    <property type="molecule type" value="Genomic_DNA"/>
</dbReference>
<organism evidence="2 3">
    <name type="scientific">Neisseria wadsworthii 9715</name>
    <dbReference type="NCBI Taxonomy" id="1030841"/>
    <lineage>
        <taxon>Bacteria</taxon>
        <taxon>Pseudomonadati</taxon>
        <taxon>Pseudomonadota</taxon>
        <taxon>Betaproteobacteria</taxon>
        <taxon>Neisseriales</taxon>
        <taxon>Neisseriaceae</taxon>
        <taxon>Neisseria</taxon>
    </lineage>
</organism>
<dbReference type="PATRIC" id="fig|1030841.3.peg.1574"/>
<evidence type="ECO:0000313" key="2">
    <source>
        <dbReference type="EMBL" id="EGZ45492.1"/>
    </source>
</evidence>
<comment type="caution">
    <text evidence="2">The sequence shown here is derived from an EMBL/GenBank/DDBJ whole genome shotgun (WGS) entry which is preliminary data.</text>
</comment>
<protein>
    <recommendedName>
        <fullName evidence="4">Alternative ribosome-rescue factor A</fullName>
    </recommendedName>
</protein>
<accession>G4CR79</accession>
<evidence type="ECO:0000256" key="1">
    <source>
        <dbReference type="SAM" id="MobiDB-lite"/>
    </source>
</evidence>
<reference evidence="2 3" key="1">
    <citation type="submission" date="2011-06" db="EMBL/GenBank/DDBJ databases">
        <authorList>
            <person name="Muzny D."/>
            <person name="Qin X."/>
            <person name="Deng J."/>
            <person name="Jiang H."/>
            <person name="Liu Y."/>
            <person name="Qu J."/>
            <person name="Song X.-Z."/>
            <person name="Zhang L."/>
            <person name="Thornton R."/>
            <person name="Coyle M."/>
            <person name="Francisco L."/>
            <person name="Jackson L."/>
            <person name="Javaid M."/>
            <person name="Korchina V."/>
            <person name="Kovar C."/>
            <person name="Mata R."/>
            <person name="Mathew T."/>
            <person name="Ngo R."/>
            <person name="Nguyen L."/>
            <person name="Nguyen N."/>
            <person name="Okwuonu G."/>
            <person name="Ongeri F."/>
            <person name="Pham C."/>
            <person name="Simmons D."/>
            <person name="Wilczek-Boney K."/>
            <person name="Hale W."/>
            <person name="Jakkamsetti A."/>
            <person name="Pham P."/>
            <person name="Ruth R."/>
            <person name="San Lucas F."/>
            <person name="Warren J."/>
            <person name="Zhang J."/>
            <person name="Zhao Z."/>
            <person name="Zhou C."/>
            <person name="Zhu D."/>
            <person name="Lee S."/>
            <person name="Bess C."/>
            <person name="Blankenburg K."/>
            <person name="Forbes L."/>
            <person name="Fu Q."/>
            <person name="Gubbala S."/>
            <person name="Hirani K."/>
            <person name="Jayaseelan J.C."/>
            <person name="Lara F."/>
            <person name="Munidasa M."/>
            <person name="Palculict T."/>
            <person name="Patil S."/>
            <person name="Pu L.-L."/>
            <person name="Saada N."/>
            <person name="Tang L."/>
            <person name="Weissenberger G."/>
            <person name="Zhu Y."/>
            <person name="Hemphill L."/>
            <person name="Shang Y."/>
            <person name="Youmans B."/>
            <person name="Ayvaz T."/>
            <person name="Ross M."/>
            <person name="Santibanez J."/>
            <person name="Aqrawi P."/>
            <person name="Gross S."/>
            <person name="Joshi V."/>
            <person name="Fowler G."/>
            <person name="Nazareth L."/>
            <person name="Reid J."/>
            <person name="Worley K."/>
            <person name="Petrosino J."/>
            <person name="Highlander S."/>
            <person name="Gibbs R."/>
        </authorList>
    </citation>
    <scope>NUCLEOTIDE SEQUENCE [LARGE SCALE GENOMIC DNA]</scope>
    <source>
        <strain evidence="2 3">9715</strain>
    </source>
</reference>
<name>G4CR79_9NEIS</name>
<feature type="region of interest" description="Disordered" evidence="1">
    <location>
        <begin position="28"/>
        <end position="48"/>
    </location>
</feature>
<gene>
    <name evidence="2" type="ORF">HMPREF9370_1589</name>
</gene>
<dbReference type="AlphaFoldDB" id="G4CR79"/>
<dbReference type="InterPro" id="IPR005589">
    <property type="entry name" value="ArfA"/>
</dbReference>
<dbReference type="Pfam" id="PF03889">
    <property type="entry name" value="ArfA"/>
    <property type="match status" value="1"/>
</dbReference>
<dbReference type="Proteomes" id="UP000005336">
    <property type="component" value="Unassembled WGS sequence"/>
</dbReference>
<dbReference type="OrthoDB" id="8603552at2"/>
<evidence type="ECO:0000313" key="3">
    <source>
        <dbReference type="Proteomes" id="UP000005336"/>
    </source>
</evidence>
<dbReference type="HOGENOM" id="CLU_170842_0_0_4"/>
<dbReference type="RefSeq" id="WP_009116730.1">
    <property type="nucleotide sequence ID" value="NZ_JH165159.1"/>
</dbReference>
<dbReference type="GO" id="GO:0072344">
    <property type="term" value="P:rescue of stalled ribosome"/>
    <property type="evidence" value="ECO:0007669"/>
    <property type="project" value="InterPro"/>
</dbReference>
<dbReference type="STRING" id="1030841.HMPREF9370_1589"/>
<evidence type="ECO:0008006" key="4">
    <source>
        <dbReference type="Google" id="ProtNLM"/>
    </source>
</evidence>
<proteinExistence type="predicted"/>
<sequence>MPRKTEINKGKIKDNALKALVKSNLFQPKIHKPKKGKGSYSRKGNKQSGFLISKKPDFLCLSEKSFIRHTVPSGYFHLK</sequence>
<keyword evidence="3" id="KW-1185">Reference proteome</keyword>